<dbReference type="InterPro" id="IPR050863">
    <property type="entry name" value="CenT-Element_Derived"/>
</dbReference>
<dbReference type="PRINTS" id="PR01315">
    <property type="entry name" value="BATTENIN"/>
</dbReference>
<reference evidence="10" key="1">
    <citation type="submission" date="2022-10" db="EMBL/GenBank/DDBJ databases">
        <title>Novel sulphate-reducing endosymbionts in the free-living metamonad Anaeramoeba.</title>
        <authorList>
            <person name="Jerlstrom-Hultqvist J."/>
            <person name="Cepicka I."/>
            <person name="Gallot-Lavallee L."/>
            <person name="Salas-Leiva D."/>
            <person name="Curtis B.A."/>
            <person name="Zahonova K."/>
            <person name="Pipaliya S."/>
            <person name="Dacks J."/>
            <person name="Roger A.J."/>
        </authorList>
    </citation>
    <scope>NUCLEOTIDE SEQUENCE</scope>
    <source>
        <strain evidence="10">BMAN</strain>
    </source>
</reference>
<dbReference type="GO" id="GO:0003677">
    <property type="term" value="F:DNA binding"/>
    <property type="evidence" value="ECO:0007669"/>
    <property type="project" value="UniProtKB-KW"/>
</dbReference>
<feature type="transmembrane region" description="Helical" evidence="8">
    <location>
        <begin position="535"/>
        <end position="555"/>
    </location>
</feature>
<dbReference type="GO" id="GO:0005773">
    <property type="term" value="C:vacuole"/>
    <property type="evidence" value="ECO:0007669"/>
    <property type="project" value="UniProtKB-ARBA"/>
</dbReference>
<feature type="transmembrane region" description="Helical" evidence="8">
    <location>
        <begin position="604"/>
        <end position="623"/>
    </location>
</feature>
<dbReference type="SUPFAM" id="SSF103473">
    <property type="entry name" value="MFS general substrate transporter"/>
    <property type="match status" value="1"/>
</dbReference>
<dbReference type="Pfam" id="PF02487">
    <property type="entry name" value="CLN3"/>
    <property type="match status" value="1"/>
</dbReference>
<evidence type="ECO:0000256" key="3">
    <source>
        <dbReference type="ARBA" id="ARBA00022692"/>
    </source>
</evidence>
<dbReference type="InterPro" id="IPR004875">
    <property type="entry name" value="DDE_SF_endonuclease_dom"/>
</dbReference>
<keyword evidence="11" id="KW-1185">Reference proteome</keyword>
<keyword evidence="4 8" id="KW-1133">Transmembrane helix</keyword>
<keyword evidence="5" id="KW-0238">DNA-binding</keyword>
<evidence type="ECO:0000256" key="7">
    <source>
        <dbReference type="SAM" id="MobiDB-lite"/>
    </source>
</evidence>
<keyword evidence="6 8" id="KW-0472">Membrane</keyword>
<gene>
    <name evidence="10" type="ORF">M0811_09636</name>
</gene>
<feature type="domain" description="HTH CENPB-type" evidence="9">
    <location>
        <begin position="50"/>
        <end position="120"/>
    </location>
</feature>
<evidence type="ECO:0000259" key="9">
    <source>
        <dbReference type="PROSITE" id="PS51253"/>
    </source>
</evidence>
<accession>A0A9Q0LFP8</accession>
<feature type="transmembrane region" description="Helical" evidence="8">
    <location>
        <begin position="561"/>
        <end position="583"/>
    </location>
</feature>
<proteinExistence type="inferred from homology"/>
<dbReference type="GO" id="GO:0012505">
    <property type="term" value="C:endomembrane system"/>
    <property type="evidence" value="ECO:0007669"/>
    <property type="project" value="UniProtKB-SubCell"/>
</dbReference>
<comment type="similarity">
    <text evidence="2">Belongs to the battenin family.</text>
</comment>
<protein>
    <recommendedName>
        <fullName evidence="9">HTH CENPB-type domain-containing protein</fullName>
    </recommendedName>
</protein>
<name>A0A9Q0LFP8_ANAIG</name>
<evidence type="ECO:0000256" key="1">
    <source>
        <dbReference type="ARBA" id="ARBA00004127"/>
    </source>
</evidence>
<dbReference type="PROSITE" id="PS51253">
    <property type="entry name" value="HTH_CENPB"/>
    <property type="match status" value="1"/>
</dbReference>
<evidence type="ECO:0000256" key="8">
    <source>
        <dbReference type="SAM" id="Phobius"/>
    </source>
</evidence>
<dbReference type="InterPro" id="IPR036259">
    <property type="entry name" value="MFS_trans_sf"/>
</dbReference>
<dbReference type="InterPro" id="IPR006600">
    <property type="entry name" value="HTH_CenpB_DNA-bd_dom"/>
</dbReference>
<dbReference type="InterPro" id="IPR003492">
    <property type="entry name" value="Battenin_disease_Cln3"/>
</dbReference>
<evidence type="ECO:0000313" key="10">
    <source>
        <dbReference type="EMBL" id="KAJ5071992.1"/>
    </source>
</evidence>
<keyword evidence="3 8" id="KW-0812">Transmembrane</keyword>
<organism evidence="10 11">
    <name type="scientific">Anaeramoeba ignava</name>
    <name type="common">Anaerobic marine amoeba</name>
    <dbReference type="NCBI Taxonomy" id="1746090"/>
    <lineage>
        <taxon>Eukaryota</taxon>
        <taxon>Metamonada</taxon>
        <taxon>Anaeramoebidae</taxon>
        <taxon>Anaeramoeba</taxon>
    </lineage>
</organism>
<sequence length="629" mass="72672">MKKTKSLSQLEKAIEHKKKHPDKSIRSVASLFGVAWTTLRDHIKNPQMKIGKGASKKLTEAQEKEFCLLICSLVDRGFIVSGKMLKSLACDFAKEKDITLKASNNWVSQFCKNNNLSSRATELLEKPRANHLTSEIINNWFDLLESIIKINKIPPKRIFNMDECGTRMDVVPKRTYCEKGRKCIEITGNSASFHVSTVGTTNAGGSADAPYLIFKGIRKNHRYIEDAHPGILHDVTSTGYMTLKCFESWMDHFLTWAEQFRDNPNQVMLLLLDGYFSHHGCLPALQKAQNQNVIVLVFPSHTTSQLQPEDVGIFKSFKTYLGNEFENWKIQNPDQKIQKCHFSQLCSHAWVKCMSKDNIKNSFRATGIYPLNRQVVLDRLKKSGAITEEDEKIPEDKFSQKVLSQFPTGKKEISARAFPDARIANSQEAIDELRKKIEMKKKLQKQKLKKLKASKGKKKTKKKTKKKIENKKLKKNHNPKTKKENKVRKQKKQRRKKRKSEKPLDLDQNNNNNEEELRIKKQKKRTRKIIHVRRIWIPSGLQAINLIFMLFLGIYRFFSWYLSFIFIFYVGILGGGVYANAFWNISKYIEPIYREFAMGSTSMADTIGIFLAGFLSLFVEPWLNSNKKY</sequence>
<dbReference type="OMA" id="QEMACEM"/>
<dbReference type="GO" id="GO:0016020">
    <property type="term" value="C:membrane"/>
    <property type="evidence" value="ECO:0007669"/>
    <property type="project" value="InterPro"/>
</dbReference>
<evidence type="ECO:0000256" key="2">
    <source>
        <dbReference type="ARBA" id="ARBA00007467"/>
    </source>
</evidence>
<dbReference type="GO" id="GO:0005634">
    <property type="term" value="C:nucleus"/>
    <property type="evidence" value="ECO:0007669"/>
    <property type="project" value="TreeGrafter"/>
</dbReference>
<dbReference type="EMBL" id="JAPDFW010000083">
    <property type="protein sequence ID" value="KAJ5071992.1"/>
    <property type="molecule type" value="Genomic_DNA"/>
</dbReference>
<dbReference type="OrthoDB" id="7690104at2759"/>
<comment type="caution">
    <text evidence="10">The sequence shown here is derived from an EMBL/GenBank/DDBJ whole genome shotgun (WGS) entry which is preliminary data.</text>
</comment>
<dbReference type="Pfam" id="PF03221">
    <property type="entry name" value="HTH_Tnp_Tc5"/>
    <property type="match status" value="1"/>
</dbReference>
<dbReference type="PANTHER" id="PTHR19303">
    <property type="entry name" value="TRANSPOSON"/>
    <property type="match status" value="1"/>
</dbReference>
<evidence type="ECO:0000313" key="11">
    <source>
        <dbReference type="Proteomes" id="UP001149090"/>
    </source>
</evidence>
<dbReference type="AlphaFoldDB" id="A0A9Q0LFP8"/>
<evidence type="ECO:0000256" key="6">
    <source>
        <dbReference type="ARBA" id="ARBA00023136"/>
    </source>
</evidence>
<comment type="subcellular location">
    <subcellularLocation>
        <location evidence="1">Endomembrane system</location>
        <topology evidence="1">Multi-pass membrane protein</topology>
    </subcellularLocation>
</comment>
<dbReference type="Pfam" id="PF03184">
    <property type="entry name" value="DDE_1"/>
    <property type="match status" value="1"/>
</dbReference>
<dbReference type="Proteomes" id="UP001149090">
    <property type="component" value="Unassembled WGS sequence"/>
</dbReference>
<evidence type="ECO:0000256" key="5">
    <source>
        <dbReference type="ARBA" id="ARBA00023125"/>
    </source>
</evidence>
<evidence type="ECO:0000256" key="4">
    <source>
        <dbReference type="ARBA" id="ARBA00022989"/>
    </source>
</evidence>
<feature type="region of interest" description="Disordered" evidence="7">
    <location>
        <begin position="442"/>
        <end position="517"/>
    </location>
</feature>
<feature type="compositionally biased region" description="Basic residues" evidence="7">
    <location>
        <begin position="442"/>
        <end position="500"/>
    </location>
</feature>